<dbReference type="AlphaFoldDB" id="A0A0V1ALH8"/>
<name>A0A0V1ALH8_TRIPS</name>
<reference evidence="1 2" key="1">
    <citation type="submission" date="2015-01" db="EMBL/GenBank/DDBJ databases">
        <title>Evolution of Trichinella species and genotypes.</title>
        <authorList>
            <person name="Korhonen P.K."/>
            <person name="Edoardo P."/>
            <person name="Giuseppe L.R."/>
            <person name="Gasser R.B."/>
        </authorList>
    </citation>
    <scope>NUCLEOTIDE SEQUENCE [LARGE SCALE GENOMIC DNA]</scope>
    <source>
        <strain evidence="1">ISS13</strain>
    </source>
</reference>
<evidence type="ECO:0000313" key="1">
    <source>
        <dbReference type="EMBL" id="KRY25655.1"/>
    </source>
</evidence>
<gene>
    <name evidence="1" type="ORF">T4A_2735</name>
</gene>
<accession>A0A0V1ALH8</accession>
<comment type="caution">
    <text evidence="1">The sequence shown here is derived from an EMBL/GenBank/DDBJ whole genome shotgun (WGS) entry which is preliminary data.</text>
</comment>
<protein>
    <submittedName>
        <fullName evidence="1">Uncharacterized protein</fullName>
    </submittedName>
</protein>
<dbReference type="Proteomes" id="UP000054632">
    <property type="component" value="Unassembled WGS sequence"/>
</dbReference>
<proteinExistence type="predicted"/>
<sequence length="33" mass="3627">MSSIWRINSSISHAVFRSYSADPLATGVRDSSK</sequence>
<organism evidence="1 2">
    <name type="scientific">Trichinella pseudospiralis</name>
    <name type="common">Parasitic roundworm</name>
    <dbReference type="NCBI Taxonomy" id="6337"/>
    <lineage>
        <taxon>Eukaryota</taxon>
        <taxon>Metazoa</taxon>
        <taxon>Ecdysozoa</taxon>
        <taxon>Nematoda</taxon>
        <taxon>Enoplea</taxon>
        <taxon>Dorylaimia</taxon>
        <taxon>Trichinellida</taxon>
        <taxon>Trichinellidae</taxon>
        <taxon>Trichinella</taxon>
    </lineage>
</organism>
<evidence type="ECO:0000313" key="2">
    <source>
        <dbReference type="Proteomes" id="UP000054632"/>
    </source>
</evidence>
<dbReference type="EMBL" id="JYDR01005975">
    <property type="protein sequence ID" value="KRY25655.1"/>
    <property type="molecule type" value="Genomic_DNA"/>
</dbReference>